<keyword evidence="1" id="KW-1133">Transmembrane helix</keyword>
<gene>
    <name evidence="2" type="ORF">F506_22225</name>
</gene>
<dbReference type="PANTHER" id="PTHR37314:SF4">
    <property type="entry name" value="UPF0700 TRANSMEMBRANE PROTEIN YOAK"/>
    <property type="match status" value="1"/>
</dbReference>
<evidence type="ECO:0000313" key="3">
    <source>
        <dbReference type="Proteomes" id="UP000063429"/>
    </source>
</evidence>
<sequence length="249" mass="26604">MPVSYLRSLAGKNRTLTANRHLAFVLSGVAGAINAGGFLVVGQFTSHMSGILSMMAEDLAVGAIGLLLSGAASMLFFVAGAACSAVMINWARKRHLEAEYATPLIVEALLLLCFALLGGNIAGIEWLFVPVTVLLLCFIMGLQNAMITKLSRAEIRTTHVTGMVTDIGIELGKALYWNSGRHPDMQVRADVAKLRTLSTLVALFFAGGVTGALGFRHIGFVFTLPLAALLVFVALVPVLDDVRRALHRR</sequence>
<feature type="transmembrane region" description="Helical" evidence="1">
    <location>
        <begin position="100"/>
        <end position="121"/>
    </location>
</feature>
<evidence type="ECO:0000256" key="1">
    <source>
        <dbReference type="SAM" id="Phobius"/>
    </source>
</evidence>
<feature type="transmembrane region" description="Helical" evidence="1">
    <location>
        <begin position="219"/>
        <end position="239"/>
    </location>
</feature>
<keyword evidence="1" id="KW-0812">Transmembrane</keyword>
<name>A0ABN4I352_9BURK</name>
<dbReference type="Proteomes" id="UP000063429">
    <property type="component" value="Chromosome"/>
</dbReference>
<evidence type="ECO:0000313" key="2">
    <source>
        <dbReference type="EMBL" id="AKZ65012.1"/>
    </source>
</evidence>
<feature type="transmembrane region" description="Helical" evidence="1">
    <location>
        <begin position="61"/>
        <end position="88"/>
    </location>
</feature>
<feature type="transmembrane region" description="Helical" evidence="1">
    <location>
        <begin position="21"/>
        <end position="41"/>
    </location>
</feature>
<dbReference type="InterPro" id="IPR010699">
    <property type="entry name" value="DUF1275"/>
</dbReference>
<feature type="transmembrane region" description="Helical" evidence="1">
    <location>
        <begin position="194"/>
        <end position="213"/>
    </location>
</feature>
<accession>A0ABN4I352</accession>
<dbReference type="Pfam" id="PF06912">
    <property type="entry name" value="DUF1275"/>
    <property type="match status" value="1"/>
</dbReference>
<protein>
    <submittedName>
        <fullName evidence="2">Membrane protein</fullName>
    </submittedName>
</protein>
<dbReference type="EMBL" id="CP011409">
    <property type="protein sequence ID" value="AKZ65012.1"/>
    <property type="molecule type" value="Genomic_DNA"/>
</dbReference>
<keyword evidence="3" id="KW-1185">Reference proteome</keyword>
<keyword evidence="1" id="KW-0472">Membrane</keyword>
<dbReference type="PANTHER" id="PTHR37314">
    <property type="entry name" value="SLR0142 PROTEIN"/>
    <property type="match status" value="1"/>
</dbReference>
<organism evidence="2 3">
    <name type="scientific">Herbaspirillum hiltneri N3</name>
    <dbReference type="NCBI Taxonomy" id="1262470"/>
    <lineage>
        <taxon>Bacteria</taxon>
        <taxon>Pseudomonadati</taxon>
        <taxon>Pseudomonadota</taxon>
        <taxon>Betaproteobacteria</taxon>
        <taxon>Burkholderiales</taxon>
        <taxon>Oxalobacteraceae</taxon>
        <taxon>Herbaspirillum</taxon>
    </lineage>
</organism>
<proteinExistence type="predicted"/>
<feature type="transmembrane region" description="Helical" evidence="1">
    <location>
        <begin position="127"/>
        <end position="147"/>
    </location>
</feature>
<reference evidence="3" key="1">
    <citation type="journal article" date="2015" name="Genome Announc.">
        <title>Complete Genome Sequence of Herbaspirillum hiltneri N3 (DSM 17495), Isolated from Surface-Sterilized Wheat Roots.</title>
        <authorList>
            <person name="Guizelini D."/>
            <person name="Saizaki P.M."/>
            <person name="Coimbra N.A."/>
            <person name="Weiss V.A."/>
            <person name="Faoro H."/>
            <person name="Sfeir M.Z."/>
            <person name="Baura V.A."/>
            <person name="Monteiro R.A."/>
            <person name="Chubatsu L.S."/>
            <person name="Souza E.M."/>
            <person name="Cruz L.M."/>
            <person name="Pedrosa F.O."/>
            <person name="Raittz R.T."/>
            <person name="Marchaukoski J.N."/>
            <person name="Steffens M.B."/>
        </authorList>
    </citation>
    <scope>NUCLEOTIDE SEQUENCE [LARGE SCALE GENOMIC DNA]</scope>
    <source>
        <strain evidence="3">N3</strain>
    </source>
</reference>